<dbReference type="GO" id="GO:0032790">
    <property type="term" value="P:ribosome disassembly"/>
    <property type="evidence" value="ECO:0007669"/>
    <property type="project" value="TreeGrafter"/>
</dbReference>
<dbReference type="EMBL" id="DTDJ01000047">
    <property type="protein sequence ID" value="HGL18138.1"/>
    <property type="molecule type" value="Genomic_DNA"/>
</dbReference>
<dbReference type="PANTHER" id="PTHR43261">
    <property type="entry name" value="TRANSLATION ELONGATION FACTOR G-RELATED"/>
    <property type="match status" value="1"/>
</dbReference>
<evidence type="ECO:0000259" key="3">
    <source>
        <dbReference type="PROSITE" id="PS51722"/>
    </source>
</evidence>
<name>A0A7V3ZYR2_UNCW3</name>
<dbReference type="Pfam" id="PF03764">
    <property type="entry name" value="EFG_IV"/>
    <property type="match status" value="1"/>
</dbReference>
<evidence type="ECO:0000256" key="1">
    <source>
        <dbReference type="ARBA" id="ARBA00022741"/>
    </source>
</evidence>
<dbReference type="SMART" id="SM00889">
    <property type="entry name" value="EFG_IV"/>
    <property type="match status" value="1"/>
</dbReference>
<dbReference type="InterPro" id="IPR009022">
    <property type="entry name" value="EFG_III"/>
</dbReference>
<dbReference type="Gene3D" id="3.40.50.300">
    <property type="entry name" value="P-loop containing nucleotide triphosphate hydrolases"/>
    <property type="match status" value="1"/>
</dbReference>
<dbReference type="Pfam" id="PF00009">
    <property type="entry name" value="GTP_EFTU"/>
    <property type="match status" value="1"/>
</dbReference>
<dbReference type="NCBIfam" id="NF009379">
    <property type="entry name" value="PRK12740.1-3"/>
    <property type="match status" value="1"/>
</dbReference>
<dbReference type="InterPro" id="IPR005225">
    <property type="entry name" value="Small_GTP-bd"/>
</dbReference>
<dbReference type="NCBIfam" id="NF009891">
    <property type="entry name" value="PRK13351.1-1"/>
    <property type="match status" value="1"/>
</dbReference>
<reference evidence="4" key="1">
    <citation type="journal article" date="2020" name="mSystems">
        <title>Genome- and Community-Level Interaction Insights into Carbon Utilization and Element Cycling Functions of Hydrothermarchaeota in Hydrothermal Sediment.</title>
        <authorList>
            <person name="Zhou Z."/>
            <person name="Liu Y."/>
            <person name="Xu W."/>
            <person name="Pan J."/>
            <person name="Luo Z.H."/>
            <person name="Li M."/>
        </authorList>
    </citation>
    <scope>NUCLEOTIDE SEQUENCE [LARGE SCALE GENOMIC DNA]</scope>
    <source>
        <strain evidence="4">SpSt-69</strain>
    </source>
</reference>
<dbReference type="GO" id="GO:0003924">
    <property type="term" value="F:GTPase activity"/>
    <property type="evidence" value="ECO:0007669"/>
    <property type="project" value="InterPro"/>
</dbReference>
<dbReference type="Gene3D" id="3.30.70.240">
    <property type="match status" value="1"/>
</dbReference>
<dbReference type="GO" id="GO:0005525">
    <property type="term" value="F:GTP binding"/>
    <property type="evidence" value="ECO:0007669"/>
    <property type="project" value="UniProtKB-KW"/>
</dbReference>
<dbReference type="SUPFAM" id="SSF54980">
    <property type="entry name" value="EF-G C-terminal domain-like"/>
    <property type="match status" value="2"/>
</dbReference>
<dbReference type="Pfam" id="PF00679">
    <property type="entry name" value="EFG_C"/>
    <property type="match status" value="1"/>
</dbReference>
<evidence type="ECO:0000256" key="2">
    <source>
        <dbReference type="ARBA" id="ARBA00023134"/>
    </source>
</evidence>
<dbReference type="CDD" id="cd01434">
    <property type="entry name" value="EFG_mtEFG1_IV"/>
    <property type="match status" value="1"/>
</dbReference>
<dbReference type="InterPro" id="IPR009000">
    <property type="entry name" value="Transl_B-barrel_sf"/>
</dbReference>
<dbReference type="SUPFAM" id="SSF54211">
    <property type="entry name" value="Ribosomal protein S5 domain 2-like"/>
    <property type="match status" value="1"/>
</dbReference>
<protein>
    <submittedName>
        <fullName evidence="4">Elongation factor G</fullName>
    </submittedName>
</protein>
<dbReference type="NCBIfam" id="TIGR00231">
    <property type="entry name" value="small_GTP"/>
    <property type="match status" value="1"/>
</dbReference>
<dbReference type="CDD" id="cd16262">
    <property type="entry name" value="EFG_III"/>
    <property type="match status" value="1"/>
</dbReference>
<dbReference type="AlphaFoldDB" id="A0A7V3ZYR2"/>
<dbReference type="InterPro" id="IPR035649">
    <property type="entry name" value="EFG_V"/>
</dbReference>
<dbReference type="PANTHER" id="PTHR43261:SF6">
    <property type="entry name" value="ELONGATION FACTOR G-LIKE PROTEIN"/>
    <property type="match status" value="1"/>
</dbReference>
<comment type="caution">
    <text evidence="4">The sequence shown here is derived from an EMBL/GenBank/DDBJ whole genome shotgun (WGS) entry which is preliminary data.</text>
</comment>
<dbReference type="InterPro" id="IPR005517">
    <property type="entry name" value="Transl_elong_EFG/EF2_IV"/>
</dbReference>
<dbReference type="InterPro" id="IPR041095">
    <property type="entry name" value="EFG_II"/>
</dbReference>
<dbReference type="PROSITE" id="PS51722">
    <property type="entry name" value="G_TR_2"/>
    <property type="match status" value="1"/>
</dbReference>
<dbReference type="InterPro" id="IPR053905">
    <property type="entry name" value="EF-G-like_DII"/>
</dbReference>
<keyword evidence="4" id="KW-0251">Elongation factor</keyword>
<dbReference type="InterPro" id="IPR000640">
    <property type="entry name" value="EFG_V-like"/>
</dbReference>
<evidence type="ECO:0000313" key="4">
    <source>
        <dbReference type="EMBL" id="HGL18138.1"/>
    </source>
</evidence>
<keyword evidence="1" id="KW-0547">Nucleotide-binding</keyword>
<dbReference type="InterPro" id="IPR020568">
    <property type="entry name" value="Ribosomal_Su5_D2-typ_SF"/>
</dbReference>
<dbReference type="Pfam" id="PF22042">
    <property type="entry name" value="EF-G_D2"/>
    <property type="match status" value="1"/>
</dbReference>
<dbReference type="InterPro" id="IPR027417">
    <property type="entry name" value="P-loop_NTPase"/>
</dbReference>
<dbReference type="InterPro" id="IPR014721">
    <property type="entry name" value="Ribsml_uS5_D2-typ_fold_subgr"/>
</dbReference>
<accession>A0A7V3ZYR2</accession>
<dbReference type="InterPro" id="IPR000795">
    <property type="entry name" value="T_Tr_GTP-bd_dom"/>
</dbReference>
<keyword evidence="4" id="KW-0648">Protein biosynthesis</keyword>
<dbReference type="CDD" id="cd04170">
    <property type="entry name" value="EF-G_bact"/>
    <property type="match status" value="1"/>
</dbReference>
<dbReference type="Gene3D" id="3.30.70.870">
    <property type="entry name" value="Elongation Factor G (Translational Gtpase), domain 3"/>
    <property type="match status" value="1"/>
</dbReference>
<dbReference type="PRINTS" id="PR00315">
    <property type="entry name" value="ELONGATNFCT"/>
</dbReference>
<dbReference type="CDD" id="cd03713">
    <property type="entry name" value="EFG_mtEFG_C"/>
    <property type="match status" value="1"/>
</dbReference>
<dbReference type="SUPFAM" id="SSF52540">
    <property type="entry name" value="P-loop containing nucleoside triphosphate hydrolases"/>
    <property type="match status" value="1"/>
</dbReference>
<dbReference type="SMART" id="SM00838">
    <property type="entry name" value="EFG_C"/>
    <property type="match status" value="1"/>
</dbReference>
<dbReference type="Gene3D" id="3.30.230.10">
    <property type="match status" value="1"/>
</dbReference>
<feature type="domain" description="Tr-type G" evidence="3">
    <location>
        <begin position="3"/>
        <end position="264"/>
    </location>
</feature>
<dbReference type="FunFam" id="3.30.70.240:FF:000001">
    <property type="entry name" value="Elongation factor G"/>
    <property type="match status" value="1"/>
</dbReference>
<dbReference type="FunFam" id="3.30.230.10:FF:000003">
    <property type="entry name" value="Elongation factor G"/>
    <property type="match status" value="1"/>
</dbReference>
<proteinExistence type="predicted"/>
<dbReference type="NCBIfam" id="NF009381">
    <property type="entry name" value="PRK12740.1-5"/>
    <property type="match status" value="1"/>
</dbReference>
<dbReference type="InterPro" id="IPR035647">
    <property type="entry name" value="EFG_III/V"/>
</dbReference>
<gene>
    <name evidence="4" type="ORF">ENU66_07415</name>
</gene>
<dbReference type="Gene3D" id="2.40.30.10">
    <property type="entry name" value="Translation factors"/>
    <property type="match status" value="1"/>
</dbReference>
<dbReference type="GO" id="GO:0003746">
    <property type="term" value="F:translation elongation factor activity"/>
    <property type="evidence" value="ECO:0007669"/>
    <property type="project" value="UniProtKB-KW"/>
</dbReference>
<keyword evidence="2" id="KW-0342">GTP-binding</keyword>
<organism evidence="4">
    <name type="scientific">candidate division WOR-3 bacterium</name>
    <dbReference type="NCBI Taxonomy" id="2052148"/>
    <lineage>
        <taxon>Bacteria</taxon>
        <taxon>Bacteria division WOR-3</taxon>
    </lineage>
</organism>
<dbReference type="SUPFAM" id="SSF50447">
    <property type="entry name" value="Translation proteins"/>
    <property type="match status" value="1"/>
</dbReference>
<dbReference type="Pfam" id="PF14492">
    <property type="entry name" value="EFG_III"/>
    <property type="match status" value="1"/>
</dbReference>
<sequence>MVEKIRNVTLVGHGGSGKTTLCEAIFYKTGITNRMGSIDQGNTLMDYDEEEIKRKFSIRLAVGYVEYNGYLINLIDTPGYLDFAGEVAAGIRVADNAVVVIDATSGVEVGTEKYFEMAKAKGIPIFLFINKMTGQEINLEGLWEELKSIFGHHVTPFQIPLGKGTSFSGVFDLVAGDVNSLPSDVREYAIKERERFRENIIETSEDLLEKYMAGEEITDAELMPVLKKSILNQEIIPVFYGDAKEAIGIIELLNGITSFAASPLDAKPEVGKLSGNDVEIKADPDGKAVAFVFKTFQEAHLGEVSIIKVISGKIESGKEYLNSRTQRMEKVNQMYMIRGADRKEVPSLTAGMIGALVKLKDTKTNDTLSDKDYPVEVEKIVLPEPLVSIAIIPESREDQDKVSEGLNRLKNEDPTIDFKYDPELKQTLLWGLGEIHLDVVISRLREKYGVNVRTEKPKIPYRESIRKTAEGFGKYVKQTGGHGQYGICNIRIEPLPRGGGYEFVNQIFGGAIPSNFIPAVETGVKKAMEAGVLAGAKVVDVRVILYDGKYHPVDSSNLAFEIAGSLAFKDAQAKADPYLLEPIYELEVTVPEEFMGDVIGDINARRGKILGMDSQGRYQVIRAHVPLAELYKYSSTLRSITKGRGTYTMKFSHYDEVPAEIAKKIIEEAKKEKKEE</sequence>
<dbReference type="InterPro" id="IPR047872">
    <property type="entry name" value="EFG_IV"/>
</dbReference>